<evidence type="ECO:0000313" key="2">
    <source>
        <dbReference type="Proteomes" id="UP001500994"/>
    </source>
</evidence>
<reference evidence="1 2" key="1">
    <citation type="journal article" date="2019" name="Int. J. Syst. Evol. Microbiol.">
        <title>The Global Catalogue of Microorganisms (GCM) 10K type strain sequencing project: providing services to taxonomists for standard genome sequencing and annotation.</title>
        <authorList>
            <consortium name="The Broad Institute Genomics Platform"/>
            <consortium name="The Broad Institute Genome Sequencing Center for Infectious Disease"/>
            <person name="Wu L."/>
            <person name="Ma J."/>
        </authorList>
    </citation>
    <scope>NUCLEOTIDE SEQUENCE [LARGE SCALE GENOMIC DNA]</scope>
    <source>
        <strain evidence="1 2">JCM 16374</strain>
    </source>
</reference>
<keyword evidence="2" id="KW-1185">Reference proteome</keyword>
<protein>
    <submittedName>
        <fullName evidence="1">Uncharacterized protein</fullName>
    </submittedName>
</protein>
<accession>A0ABN3RJB4</accession>
<comment type="caution">
    <text evidence="1">The sequence shown here is derived from an EMBL/GenBank/DDBJ whole genome shotgun (WGS) entry which is preliminary data.</text>
</comment>
<organism evidence="1 2">
    <name type="scientific">Streptomyces lunalinharesii</name>
    <dbReference type="NCBI Taxonomy" id="333384"/>
    <lineage>
        <taxon>Bacteria</taxon>
        <taxon>Bacillati</taxon>
        <taxon>Actinomycetota</taxon>
        <taxon>Actinomycetes</taxon>
        <taxon>Kitasatosporales</taxon>
        <taxon>Streptomycetaceae</taxon>
        <taxon>Streptomyces</taxon>
    </lineage>
</organism>
<dbReference type="EMBL" id="BAAARK010000004">
    <property type="protein sequence ID" value="GAA2653950.1"/>
    <property type="molecule type" value="Genomic_DNA"/>
</dbReference>
<proteinExistence type="predicted"/>
<evidence type="ECO:0000313" key="1">
    <source>
        <dbReference type="EMBL" id="GAA2653950.1"/>
    </source>
</evidence>
<name>A0ABN3RJB4_9ACTN</name>
<sequence>MALCAAPPEIGTEADPLLIPASGPLCPVCQSDMTYTETDENMVTWIVCQAPGCGARSC</sequence>
<gene>
    <name evidence="1" type="ORF">GCM10009864_18700</name>
</gene>
<dbReference type="Proteomes" id="UP001500994">
    <property type="component" value="Unassembled WGS sequence"/>
</dbReference>